<reference evidence="1 2" key="1">
    <citation type="submission" date="2024-08" db="EMBL/GenBank/DDBJ databases">
        <title>Insights into the chromosomal genome structure of Flemingia macrophylla.</title>
        <authorList>
            <person name="Ding Y."/>
            <person name="Zhao Y."/>
            <person name="Bi W."/>
            <person name="Wu M."/>
            <person name="Zhao G."/>
            <person name="Gong Y."/>
            <person name="Li W."/>
            <person name="Zhang P."/>
        </authorList>
    </citation>
    <scope>NUCLEOTIDE SEQUENCE [LARGE SCALE GENOMIC DNA]</scope>
    <source>
        <strain evidence="1">DYQJB</strain>
        <tissue evidence="1">Leaf</tissue>
    </source>
</reference>
<accession>A0ABD1LH20</accession>
<evidence type="ECO:0000313" key="2">
    <source>
        <dbReference type="Proteomes" id="UP001603857"/>
    </source>
</evidence>
<keyword evidence="2" id="KW-1185">Reference proteome</keyword>
<comment type="caution">
    <text evidence="1">The sequence shown here is derived from an EMBL/GenBank/DDBJ whole genome shotgun (WGS) entry which is preliminary data.</text>
</comment>
<dbReference type="EMBL" id="JBGMDY010000009">
    <property type="protein sequence ID" value="KAL2322827.1"/>
    <property type="molecule type" value="Genomic_DNA"/>
</dbReference>
<sequence length="58" mass="6451">MIKTTELKRKENINYLASIVFQPAWARDETFGPYGVSWPTMSLELSGTLSSMLRGGNG</sequence>
<protein>
    <submittedName>
        <fullName evidence="1">Uncharacterized protein</fullName>
    </submittedName>
</protein>
<gene>
    <name evidence="1" type="ORF">Fmac_027206</name>
</gene>
<evidence type="ECO:0000313" key="1">
    <source>
        <dbReference type="EMBL" id="KAL2322827.1"/>
    </source>
</evidence>
<organism evidence="1 2">
    <name type="scientific">Flemingia macrophylla</name>
    <dbReference type="NCBI Taxonomy" id="520843"/>
    <lineage>
        <taxon>Eukaryota</taxon>
        <taxon>Viridiplantae</taxon>
        <taxon>Streptophyta</taxon>
        <taxon>Embryophyta</taxon>
        <taxon>Tracheophyta</taxon>
        <taxon>Spermatophyta</taxon>
        <taxon>Magnoliopsida</taxon>
        <taxon>eudicotyledons</taxon>
        <taxon>Gunneridae</taxon>
        <taxon>Pentapetalae</taxon>
        <taxon>rosids</taxon>
        <taxon>fabids</taxon>
        <taxon>Fabales</taxon>
        <taxon>Fabaceae</taxon>
        <taxon>Papilionoideae</taxon>
        <taxon>50 kb inversion clade</taxon>
        <taxon>NPAAA clade</taxon>
        <taxon>indigoferoid/millettioid clade</taxon>
        <taxon>Phaseoleae</taxon>
        <taxon>Flemingia</taxon>
    </lineage>
</organism>
<proteinExistence type="predicted"/>
<dbReference type="AlphaFoldDB" id="A0ABD1LH20"/>
<name>A0ABD1LH20_9FABA</name>
<dbReference type="Proteomes" id="UP001603857">
    <property type="component" value="Unassembled WGS sequence"/>
</dbReference>